<protein>
    <submittedName>
        <fullName evidence="3">HBR251Cp</fullName>
    </submittedName>
</protein>
<keyword evidence="2" id="KW-0472">Membrane</keyword>
<keyword evidence="2" id="KW-1133">Transmembrane helix</keyword>
<name>A0A109UXJ2_9SACH</name>
<dbReference type="AlphaFoldDB" id="A0A109UXJ2"/>
<keyword evidence="2" id="KW-0812">Transmembrane</keyword>
<keyword evidence="4" id="KW-1185">Reference proteome</keyword>
<dbReference type="STRING" id="45286.A0A109UXJ2"/>
<dbReference type="GeneID" id="28722622"/>
<feature type="region of interest" description="Disordered" evidence="1">
    <location>
        <begin position="1"/>
        <end position="20"/>
    </location>
</feature>
<evidence type="ECO:0000256" key="2">
    <source>
        <dbReference type="SAM" id="Phobius"/>
    </source>
</evidence>
<dbReference type="GO" id="GO:0005742">
    <property type="term" value="C:mitochondrial outer membrane translocase complex"/>
    <property type="evidence" value="ECO:0007669"/>
    <property type="project" value="InterPro"/>
</dbReference>
<feature type="transmembrane region" description="Helical" evidence="2">
    <location>
        <begin position="30"/>
        <end position="52"/>
    </location>
</feature>
<evidence type="ECO:0000313" key="3">
    <source>
        <dbReference type="EMBL" id="AMD19152.1"/>
    </source>
</evidence>
<gene>
    <name evidence="3" type="ORF">AW171_hschr2965</name>
</gene>
<dbReference type="OrthoDB" id="3991365at2759"/>
<sequence length="59" mass="6388">MNGLYGLPGDGSGIPKEKQSRLQQFKESPAYPVLLNLTLFGLGVAFIQSPLIEMLAPQL</sequence>
<feature type="compositionally biased region" description="Gly residues" evidence="1">
    <location>
        <begin position="1"/>
        <end position="12"/>
    </location>
</feature>
<reference evidence="3 4" key="1">
    <citation type="submission" date="2016-01" db="EMBL/GenBank/DDBJ databases">
        <title>Genome sequence of the yeast Holleya sinecauda.</title>
        <authorList>
            <person name="Dietrich F.S."/>
        </authorList>
    </citation>
    <scope>NUCLEOTIDE SEQUENCE [LARGE SCALE GENOMIC DNA]</scope>
    <source>
        <strain evidence="3 4">ATCC 58844</strain>
    </source>
</reference>
<organism evidence="3 4">
    <name type="scientific">Eremothecium sinecaudum</name>
    <dbReference type="NCBI Taxonomy" id="45286"/>
    <lineage>
        <taxon>Eukaryota</taxon>
        <taxon>Fungi</taxon>
        <taxon>Dikarya</taxon>
        <taxon>Ascomycota</taxon>
        <taxon>Saccharomycotina</taxon>
        <taxon>Saccharomycetes</taxon>
        <taxon>Saccharomycetales</taxon>
        <taxon>Saccharomycetaceae</taxon>
        <taxon>Eremothecium</taxon>
    </lineage>
</organism>
<dbReference type="EMBL" id="CP014242">
    <property type="protein sequence ID" value="AMD19152.1"/>
    <property type="molecule type" value="Genomic_DNA"/>
</dbReference>
<proteinExistence type="predicted"/>
<dbReference type="Proteomes" id="UP000243052">
    <property type="component" value="Chromosome ii"/>
</dbReference>
<evidence type="ECO:0000256" key="1">
    <source>
        <dbReference type="SAM" id="MobiDB-lite"/>
    </source>
</evidence>
<dbReference type="Pfam" id="PF17112">
    <property type="entry name" value="Tom6"/>
    <property type="match status" value="1"/>
</dbReference>
<dbReference type="RefSeq" id="XP_017986148.1">
    <property type="nucleotide sequence ID" value="XM_018130659.1"/>
</dbReference>
<evidence type="ECO:0000313" key="4">
    <source>
        <dbReference type="Proteomes" id="UP000243052"/>
    </source>
</evidence>
<dbReference type="InterPro" id="IPR020266">
    <property type="entry name" value="Tom6"/>
</dbReference>
<dbReference type="GO" id="GO:0030150">
    <property type="term" value="P:protein import into mitochondrial matrix"/>
    <property type="evidence" value="ECO:0007669"/>
    <property type="project" value="InterPro"/>
</dbReference>
<accession>A0A109UXJ2</accession>